<feature type="compositionally biased region" description="Low complexity" evidence="1">
    <location>
        <begin position="474"/>
        <end position="490"/>
    </location>
</feature>
<feature type="compositionally biased region" description="Basic and acidic residues" evidence="1">
    <location>
        <begin position="781"/>
        <end position="790"/>
    </location>
</feature>
<feature type="compositionally biased region" description="Polar residues" evidence="1">
    <location>
        <begin position="233"/>
        <end position="262"/>
    </location>
</feature>
<feature type="region of interest" description="Disordered" evidence="1">
    <location>
        <begin position="1"/>
        <end position="129"/>
    </location>
</feature>
<feature type="compositionally biased region" description="Polar residues" evidence="1">
    <location>
        <begin position="434"/>
        <end position="470"/>
    </location>
</feature>
<feature type="region of interest" description="Disordered" evidence="1">
    <location>
        <begin position="213"/>
        <end position="974"/>
    </location>
</feature>
<reference evidence="2 3" key="1">
    <citation type="journal article" date="2017" name="Int. J. Parasitol.">
        <title>The genome of the protozoan parasite Cystoisospora suis and a reverse vaccinology approach to identify vaccine candidates.</title>
        <authorList>
            <person name="Palmieri N."/>
            <person name="Shrestha A."/>
            <person name="Ruttkowski B."/>
            <person name="Beck T."/>
            <person name="Vogl C."/>
            <person name="Tomley F."/>
            <person name="Blake D.P."/>
            <person name="Joachim A."/>
        </authorList>
    </citation>
    <scope>NUCLEOTIDE SEQUENCE [LARGE SCALE GENOMIC DNA]</scope>
    <source>
        <strain evidence="2 3">Wien I</strain>
    </source>
</reference>
<feature type="compositionally biased region" description="Low complexity" evidence="1">
    <location>
        <begin position="853"/>
        <end position="865"/>
    </location>
</feature>
<feature type="compositionally biased region" description="Low complexity" evidence="1">
    <location>
        <begin position="314"/>
        <end position="325"/>
    </location>
</feature>
<dbReference type="EMBL" id="MIGC01001085">
    <property type="protein sequence ID" value="PHJ23528.1"/>
    <property type="molecule type" value="Genomic_DNA"/>
</dbReference>
<dbReference type="RefSeq" id="XP_067925203.1">
    <property type="nucleotide sequence ID" value="XM_068062819.1"/>
</dbReference>
<name>A0A2C6L7D3_9APIC</name>
<feature type="region of interest" description="Disordered" evidence="1">
    <location>
        <begin position="1131"/>
        <end position="1216"/>
    </location>
</feature>
<feature type="region of interest" description="Disordered" evidence="1">
    <location>
        <begin position="143"/>
        <end position="192"/>
    </location>
</feature>
<feature type="compositionally biased region" description="Basic and acidic residues" evidence="1">
    <location>
        <begin position="1181"/>
        <end position="1190"/>
    </location>
</feature>
<feature type="compositionally biased region" description="Low complexity" evidence="1">
    <location>
        <begin position="1142"/>
        <end position="1152"/>
    </location>
</feature>
<dbReference type="GeneID" id="94426030"/>
<feature type="compositionally biased region" description="Basic and acidic residues" evidence="1">
    <location>
        <begin position="878"/>
        <end position="904"/>
    </location>
</feature>
<gene>
    <name evidence="2" type="ORF">CSUI_002619</name>
</gene>
<feature type="compositionally biased region" description="Polar residues" evidence="1">
    <location>
        <begin position="630"/>
        <end position="685"/>
    </location>
</feature>
<evidence type="ECO:0000313" key="3">
    <source>
        <dbReference type="Proteomes" id="UP000221165"/>
    </source>
</evidence>
<comment type="caution">
    <text evidence="2">The sequence shown here is derived from an EMBL/GenBank/DDBJ whole genome shotgun (WGS) entry which is preliminary data.</text>
</comment>
<feature type="compositionally biased region" description="Low complexity" evidence="1">
    <location>
        <begin position="218"/>
        <end position="232"/>
    </location>
</feature>
<feature type="compositionally biased region" description="Polar residues" evidence="1">
    <location>
        <begin position="153"/>
        <end position="170"/>
    </location>
</feature>
<organism evidence="2 3">
    <name type="scientific">Cystoisospora suis</name>
    <dbReference type="NCBI Taxonomy" id="483139"/>
    <lineage>
        <taxon>Eukaryota</taxon>
        <taxon>Sar</taxon>
        <taxon>Alveolata</taxon>
        <taxon>Apicomplexa</taxon>
        <taxon>Conoidasida</taxon>
        <taxon>Coccidia</taxon>
        <taxon>Eucoccidiorida</taxon>
        <taxon>Eimeriorina</taxon>
        <taxon>Sarcocystidae</taxon>
        <taxon>Cystoisospora</taxon>
    </lineage>
</organism>
<feature type="compositionally biased region" description="Polar residues" evidence="1">
    <location>
        <begin position="491"/>
        <end position="507"/>
    </location>
</feature>
<proteinExistence type="predicted"/>
<feature type="compositionally biased region" description="Basic and acidic residues" evidence="1">
    <location>
        <begin position="915"/>
        <end position="927"/>
    </location>
</feature>
<feature type="compositionally biased region" description="Low complexity" evidence="1">
    <location>
        <begin position="513"/>
        <end position="612"/>
    </location>
</feature>
<feature type="compositionally biased region" description="Polar residues" evidence="1">
    <location>
        <begin position="283"/>
        <end position="313"/>
    </location>
</feature>
<accession>A0A2C6L7D3</accession>
<evidence type="ECO:0000256" key="1">
    <source>
        <dbReference type="SAM" id="MobiDB-lite"/>
    </source>
</evidence>
<feature type="compositionally biased region" description="Low complexity" evidence="1">
    <location>
        <begin position="10"/>
        <end position="23"/>
    </location>
</feature>
<feature type="compositionally biased region" description="Low complexity" evidence="1">
    <location>
        <begin position="89"/>
        <end position="103"/>
    </location>
</feature>
<protein>
    <submittedName>
        <fullName evidence="2">Uncharacterized protein</fullName>
    </submittedName>
</protein>
<feature type="compositionally biased region" description="Polar residues" evidence="1">
    <location>
        <begin position="50"/>
        <end position="62"/>
    </location>
</feature>
<feature type="compositionally biased region" description="Basic and acidic residues" evidence="1">
    <location>
        <begin position="810"/>
        <end position="821"/>
    </location>
</feature>
<feature type="compositionally biased region" description="Low complexity" evidence="1">
    <location>
        <begin position="361"/>
        <end position="381"/>
    </location>
</feature>
<dbReference type="Proteomes" id="UP000221165">
    <property type="component" value="Unassembled WGS sequence"/>
</dbReference>
<dbReference type="AlphaFoldDB" id="A0A2C6L7D3"/>
<dbReference type="VEuPathDB" id="ToxoDB:CSUI_002619"/>
<evidence type="ECO:0000313" key="2">
    <source>
        <dbReference type="EMBL" id="PHJ23528.1"/>
    </source>
</evidence>
<feature type="compositionally biased region" description="Polar residues" evidence="1">
    <location>
        <begin position="334"/>
        <end position="344"/>
    </location>
</feature>
<dbReference type="OrthoDB" id="333945at2759"/>
<sequence length="1216" mass="130359">MTSQHNTEGSPQSPFSGPSSSPSTVTLDLFPGVGERQASPSYVGPPGGQRQHQTVPGHSQPHQQHDAVQLHYPLLAPPASQDSRYSINSSLECTTLSGSGSSSDAGAGKRRPGNMQRAPDGSSGVRSCARQDHLLYTNYSRSKDEAAAAVATLPTSFASPPSEESQRGPQQQPPAGTPVQDPRQVGGGLSQQLLAAADARQAVGGCVQSLQTHVHSLSPPQNMQSNMNQQQMHGPQSQFQQVHGVQTPGLHTSQQSNEQQVSPHALMQSVPQGGPLPPGTGVAATQQPFQAPPSTQHQLPPQTHQRSIASMRQSYYSPSGSAPASHQDQGVGGQQFSQQPQEALSSRGIAPGVQQTPYLPRGPSQQGQSQRQSPSSFNSSQTPPHPQQAHSRHQDGNQQSQPVPTRGVIPQQGGLFQAPAEGGQPLPAEALHQQGVQYHQRGTQLLSEQGGIQQAAFQRTQVTPLSSQLPDTVHQQQQQSQLRQHTQRQSAHQQEQQPVSRTHSQSPNHPPIQAQRLQEQQQGRQQQPQQTAGASQLQSSPQQASKQVQLAHAHQPLQHQSLVRHAQQQQLLQPPPQQLQARLQHSQLHPHSQPTQSPQQHAIGHMQSQQQQAILQARPTPPHQLHYHPLTSQPSSSSHLHVHQNIFQSQQPQVQSGYPYGKTQSSMQQPPGSTMQHRMPSSQFISPGESLPQLGSAHSQLRHPSVSESGNKSPKLERSSSSKQRRPSPAGSDIVAEETCESPSTSRKQQRPPKSEPGIGDRGGDAAPPSRDAHAVAFSDVNERDRDRISVKMSSGGVTGAASNPVDGPSQERKAEIGKDSAEEEEPVGGSKFPDATRVGNRPMTGQEGREPGTGQTTVTGVKTDQGGGRVDSNAESTDARYDRYEALRDADAMREDGTHEARAPKRMKVNDLTTSEKTEDKTKRGGDGASGIRGDSPGVFHWRDKEGGKVASGETGEVSGSGQEDEDTGEELREAETGFTLQDYFDFTEDVASLMGAFADPHIEAMEAEAVDAMVRLCLQFIDDAVERAVSIAIAIQSESSITGPVLPPLMQDSVFSGLSPGSTAAGSLGVSEPDRFRTLDVKLLAEHCLLAFCNASRRKFNRCRQVLHTHRQVQQMLCAYDDTRMTSCSPIYPPPPPGSQTPATSSAETGATGGGESVGIKKKKKAPNEAGAAPAGCREALKEPDEKPLLTGGPKGVPEIPLGPKADFYSHPRT</sequence>
<keyword evidence="3" id="KW-1185">Reference proteome</keyword>